<evidence type="ECO:0000259" key="14">
    <source>
        <dbReference type="PROSITE" id="PS50262"/>
    </source>
</evidence>
<dbReference type="Gene3D" id="1.20.1070.10">
    <property type="entry name" value="Rhodopsin 7-helix transmembrane proteins"/>
    <property type="match status" value="1"/>
</dbReference>
<evidence type="ECO:0000256" key="11">
    <source>
        <dbReference type="ARBA" id="ARBA00053672"/>
    </source>
</evidence>
<keyword evidence="3" id="KW-0716">Sensory transduction</keyword>
<keyword evidence="9 15" id="KW-0675">Receptor</keyword>
<keyword evidence="10" id="KW-0807">Transducer</keyword>
<proteinExistence type="predicted"/>
<evidence type="ECO:0000313" key="15">
    <source>
        <dbReference type="EMBL" id="EHA98310.1"/>
    </source>
</evidence>
<evidence type="ECO:0000256" key="4">
    <source>
        <dbReference type="ARBA" id="ARBA00022692"/>
    </source>
</evidence>
<gene>
    <name evidence="15" type="ORF">GW7_11182</name>
</gene>
<keyword evidence="5" id="KW-0552">Olfaction</keyword>
<feature type="domain" description="G-protein coupled receptors family 1 profile" evidence="14">
    <location>
        <begin position="124"/>
        <end position="318"/>
    </location>
</feature>
<feature type="compositionally biased region" description="Polar residues" evidence="12">
    <location>
        <begin position="1"/>
        <end position="21"/>
    </location>
</feature>
<keyword evidence="4 13" id="KW-0812">Transmembrane</keyword>
<evidence type="ECO:0000256" key="13">
    <source>
        <dbReference type="SAM" id="Phobius"/>
    </source>
</evidence>
<dbReference type="InterPro" id="IPR000276">
    <property type="entry name" value="GPCR_Rhodpsn"/>
</dbReference>
<dbReference type="AlphaFoldDB" id="G5AMQ0"/>
<dbReference type="FunFam" id="1.20.1070.10:FF:000015">
    <property type="entry name" value="Olfactory receptor"/>
    <property type="match status" value="1"/>
</dbReference>
<evidence type="ECO:0000256" key="8">
    <source>
        <dbReference type="ARBA" id="ARBA00023136"/>
    </source>
</evidence>
<evidence type="ECO:0000256" key="7">
    <source>
        <dbReference type="ARBA" id="ARBA00023040"/>
    </source>
</evidence>
<name>G5AMQ0_HETGA</name>
<dbReference type="OMA" id="CSSLVYM"/>
<evidence type="ECO:0000256" key="10">
    <source>
        <dbReference type="ARBA" id="ARBA00023224"/>
    </source>
</evidence>
<keyword evidence="7" id="KW-0297">G-protein coupled receptor</keyword>
<feature type="transmembrane region" description="Helical" evidence="13">
    <location>
        <begin position="223"/>
        <end position="249"/>
    </location>
</feature>
<feature type="transmembrane region" description="Helical" evidence="13">
    <location>
        <begin position="284"/>
        <end position="313"/>
    </location>
</feature>
<keyword evidence="6 13" id="KW-1133">Transmembrane helix</keyword>
<feature type="transmembrane region" description="Helical" evidence="13">
    <location>
        <begin position="185"/>
        <end position="203"/>
    </location>
</feature>
<dbReference type="GO" id="GO:0004984">
    <property type="term" value="F:olfactory receptor activity"/>
    <property type="evidence" value="ECO:0007669"/>
    <property type="project" value="InterPro"/>
</dbReference>
<evidence type="ECO:0000256" key="9">
    <source>
        <dbReference type="ARBA" id="ARBA00023170"/>
    </source>
</evidence>
<feature type="compositionally biased region" description="Polar residues" evidence="12">
    <location>
        <begin position="41"/>
        <end position="53"/>
    </location>
</feature>
<keyword evidence="2" id="KW-1003">Cell membrane</keyword>
<dbReference type="GO" id="GO:0004930">
    <property type="term" value="F:G protein-coupled receptor activity"/>
    <property type="evidence" value="ECO:0007669"/>
    <property type="project" value="UniProtKB-KW"/>
</dbReference>
<comment type="subcellular location">
    <subcellularLocation>
        <location evidence="1">Cell membrane</location>
        <topology evidence="1">Multi-pass membrane protein</topology>
    </subcellularLocation>
</comment>
<protein>
    <submittedName>
        <fullName evidence="15">Olfactory receptor 10Q1</fullName>
    </submittedName>
</protein>
<evidence type="ECO:0000256" key="2">
    <source>
        <dbReference type="ARBA" id="ARBA00022475"/>
    </source>
</evidence>
<dbReference type="PRINTS" id="PR00245">
    <property type="entry name" value="OLFACTORYR"/>
</dbReference>
<evidence type="ECO:0000256" key="6">
    <source>
        <dbReference type="ARBA" id="ARBA00022989"/>
    </source>
</evidence>
<feature type="transmembrane region" description="Helical" evidence="13">
    <location>
        <begin position="108"/>
        <end position="131"/>
    </location>
</feature>
<dbReference type="InterPro" id="IPR000725">
    <property type="entry name" value="Olfact_rcpt"/>
</dbReference>
<dbReference type="Pfam" id="PF00001">
    <property type="entry name" value="7tm_1"/>
    <property type="match status" value="1"/>
</dbReference>
<feature type="transmembrane region" description="Helical" evidence="13">
    <location>
        <begin position="143"/>
        <end position="165"/>
    </location>
</feature>
<reference evidence="15 16" key="1">
    <citation type="journal article" date="2011" name="Nature">
        <title>Genome sequencing reveals insights into physiology and longevity of the naked mole rat.</title>
        <authorList>
            <person name="Kim E.B."/>
            <person name="Fang X."/>
            <person name="Fushan A.A."/>
            <person name="Huang Z."/>
            <person name="Lobanov A.V."/>
            <person name="Han L."/>
            <person name="Marino S.M."/>
            <person name="Sun X."/>
            <person name="Turanov A.A."/>
            <person name="Yang P."/>
            <person name="Yim S.H."/>
            <person name="Zhao X."/>
            <person name="Kasaikina M.V."/>
            <person name="Stoletzki N."/>
            <person name="Peng C."/>
            <person name="Polak P."/>
            <person name="Xiong Z."/>
            <person name="Kiezun A."/>
            <person name="Zhu Y."/>
            <person name="Chen Y."/>
            <person name="Kryukov G.V."/>
            <person name="Zhang Q."/>
            <person name="Peshkin L."/>
            <person name="Yang L."/>
            <person name="Bronson R.T."/>
            <person name="Buffenstein R."/>
            <person name="Wang B."/>
            <person name="Han C."/>
            <person name="Li Q."/>
            <person name="Chen L."/>
            <person name="Zhao W."/>
            <person name="Sunyaev S.R."/>
            <person name="Park T.J."/>
            <person name="Zhang G."/>
            <person name="Wang J."/>
            <person name="Gladyshev V.N."/>
        </authorList>
    </citation>
    <scope>NUCLEOTIDE SEQUENCE [LARGE SCALE GENOMIC DNA]</scope>
</reference>
<dbReference type="InterPro" id="IPR017452">
    <property type="entry name" value="GPCR_Rhodpsn_7TM"/>
</dbReference>
<evidence type="ECO:0000256" key="1">
    <source>
        <dbReference type="ARBA" id="ARBA00004651"/>
    </source>
</evidence>
<dbReference type="SUPFAM" id="SSF81321">
    <property type="entry name" value="Family A G protein-coupled receptor-like"/>
    <property type="match status" value="1"/>
</dbReference>
<evidence type="ECO:0000256" key="12">
    <source>
        <dbReference type="SAM" id="MobiDB-lite"/>
    </source>
</evidence>
<dbReference type="PANTHER" id="PTHR26453">
    <property type="entry name" value="OLFACTORY RECEPTOR"/>
    <property type="match status" value="1"/>
</dbReference>
<dbReference type="InParanoid" id="G5AMQ0"/>
<accession>G5AMQ0</accession>
<dbReference type="EMBL" id="JH166022">
    <property type="protein sequence ID" value="EHA98310.1"/>
    <property type="molecule type" value="Genomic_DNA"/>
</dbReference>
<sequence length="318" mass="35349">MESSRFRSNAKMNQSELTSMKLTPVCDDQAREKNRLRGQQADASHTGSGSATQEGAVRTPPFRSALHRLLRPLGENLRWRGGGAPSWPQLHPGTLLLSPSSAPRERQILLFLFFLLLYLMILVGNAAIVWVVSMHSALHSPMYFFLCSLSLLEICYTSVVVPLMLSNIFGGQKPIPVAGCRAQMFLFVTFGSTDCFFLAIMAYDNYVAICHLLHYSLIMTQRLWLGMVAGSVGLALFLSLQLTTLIFSLPFCGRHRKINHFLCDVPLILQLACVDIRVQQAMLYVVGILVLTVPFLLICVSYGFITAAILCIWSSEGQ</sequence>
<feature type="region of interest" description="Disordered" evidence="12">
    <location>
        <begin position="1"/>
        <end position="57"/>
    </location>
</feature>
<evidence type="ECO:0000256" key="3">
    <source>
        <dbReference type="ARBA" id="ARBA00022606"/>
    </source>
</evidence>
<evidence type="ECO:0000313" key="16">
    <source>
        <dbReference type="Proteomes" id="UP000006813"/>
    </source>
</evidence>
<keyword evidence="8 13" id="KW-0472">Membrane</keyword>
<dbReference type="PROSITE" id="PS50262">
    <property type="entry name" value="G_PROTEIN_RECEP_F1_2"/>
    <property type="match status" value="1"/>
</dbReference>
<comment type="function">
    <text evidence="11">Possible taste receptor.</text>
</comment>
<dbReference type="PRINTS" id="PR00237">
    <property type="entry name" value="GPCRRHODOPSN"/>
</dbReference>
<organism evidence="15 16">
    <name type="scientific">Heterocephalus glaber</name>
    <name type="common">Naked mole rat</name>
    <dbReference type="NCBI Taxonomy" id="10181"/>
    <lineage>
        <taxon>Eukaryota</taxon>
        <taxon>Metazoa</taxon>
        <taxon>Chordata</taxon>
        <taxon>Craniata</taxon>
        <taxon>Vertebrata</taxon>
        <taxon>Euteleostomi</taxon>
        <taxon>Mammalia</taxon>
        <taxon>Eutheria</taxon>
        <taxon>Euarchontoglires</taxon>
        <taxon>Glires</taxon>
        <taxon>Rodentia</taxon>
        <taxon>Hystricomorpha</taxon>
        <taxon>Bathyergidae</taxon>
        <taxon>Heterocephalus</taxon>
    </lineage>
</organism>
<evidence type="ECO:0000256" key="5">
    <source>
        <dbReference type="ARBA" id="ARBA00022725"/>
    </source>
</evidence>
<dbReference type="GO" id="GO:0005886">
    <property type="term" value="C:plasma membrane"/>
    <property type="evidence" value="ECO:0007669"/>
    <property type="project" value="UniProtKB-SubCell"/>
</dbReference>
<dbReference type="Proteomes" id="UP000006813">
    <property type="component" value="Unassembled WGS sequence"/>
</dbReference>